<evidence type="ECO:0000256" key="2">
    <source>
        <dbReference type="ARBA" id="ARBA00022723"/>
    </source>
</evidence>
<dbReference type="SMART" id="SM00704">
    <property type="entry name" value="ZnF_CDGSH"/>
    <property type="match status" value="2"/>
</dbReference>
<dbReference type="InterPro" id="IPR018967">
    <property type="entry name" value="FeS-contain_CDGSH-typ"/>
</dbReference>
<organism evidence="6 7">
    <name type="scientific">Anabaena sphaerica FACHB-251</name>
    <dbReference type="NCBI Taxonomy" id="2692883"/>
    <lineage>
        <taxon>Bacteria</taxon>
        <taxon>Bacillati</taxon>
        <taxon>Cyanobacteriota</taxon>
        <taxon>Cyanophyceae</taxon>
        <taxon>Nostocales</taxon>
        <taxon>Nostocaceae</taxon>
        <taxon>Anabaena</taxon>
    </lineage>
</organism>
<dbReference type="PANTHER" id="PTHR46491:SF3">
    <property type="entry name" value="CDGSH IRON-SULFUR DOMAIN-CONTAINING PROTEIN 3, MITOCHONDRIAL"/>
    <property type="match status" value="1"/>
</dbReference>
<dbReference type="Pfam" id="PF09360">
    <property type="entry name" value="zf-CDGSH"/>
    <property type="match status" value="2"/>
</dbReference>
<feature type="domain" description="Iron-binding zinc finger CDGSH type" evidence="5">
    <location>
        <begin position="9"/>
        <end position="45"/>
    </location>
</feature>
<dbReference type="Gene3D" id="3.40.5.90">
    <property type="entry name" value="CDGSH iron-sulfur domain, mitoNEET-type"/>
    <property type="match status" value="2"/>
</dbReference>
<keyword evidence="1" id="KW-0001">2Fe-2S</keyword>
<dbReference type="InterPro" id="IPR042216">
    <property type="entry name" value="MitoNEET_CISD"/>
</dbReference>
<feature type="domain" description="Iron-binding zinc finger CDGSH type" evidence="5">
    <location>
        <begin position="46"/>
        <end position="77"/>
    </location>
</feature>
<dbReference type="GO" id="GO:0005737">
    <property type="term" value="C:cytoplasm"/>
    <property type="evidence" value="ECO:0007669"/>
    <property type="project" value="UniProtKB-ARBA"/>
</dbReference>
<accession>A0A926ZZS0</accession>
<sequence>MSQPVIADKKPAVLELEAGTYYWCTCGESNNQPFCDGGHKGSEFTPQAFELTEKKTVALCQCKFSNNPPFCDGVHIKL</sequence>
<name>A0A926ZZS0_9NOST</name>
<evidence type="ECO:0000313" key="6">
    <source>
        <dbReference type="EMBL" id="MBD2292701.1"/>
    </source>
</evidence>
<evidence type="ECO:0000313" key="7">
    <source>
        <dbReference type="Proteomes" id="UP000662185"/>
    </source>
</evidence>
<keyword evidence="2" id="KW-0479">Metal-binding</keyword>
<comment type="caution">
    <text evidence="6">The sequence shown here is derived from an EMBL/GenBank/DDBJ whole genome shotgun (WGS) entry which is preliminary data.</text>
</comment>
<protein>
    <submittedName>
        <fullName evidence="6">CDGSH iron-sulfur domain-containing protein</fullName>
    </submittedName>
</protein>
<dbReference type="RefSeq" id="WP_190557393.1">
    <property type="nucleotide sequence ID" value="NZ_JACJQU010000002.1"/>
</dbReference>
<keyword evidence="7" id="KW-1185">Reference proteome</keyword>
<evidence type="ECO:0000256" key="3">
    <source>
        <dbReference type="ARBA" id="ARBA00023004"/>
    </source>
</evidence>
<dbReference type="GO" id="GO:0046872">
    <property type="term" value="F:metal ion binding"/>
    <property type="evidence" value="ECO:0007669"/>
    <property type="project" value="UniProtKB-KW"/>
</dbReference>
<evidence type="ECO:0000256" key="4">
    <source>
        <dbReference type="ARBA" id="ARBA00023014"/>
    </source>
</evidence>
<dbReference type="PANTHER" id="PTHR46491">
    <property type="entry name" value="CDGSH IRON SULFUR DOMAIN PROTEIN HOMOLOG"/>
    <property type="match status" value="1"/>
</dbReference>
<keyword evidence="4" id="KW-0411">Iron-sulfur</keyword>
<gene>
    <name evidence="6" type="ORF">H6G06_04170</name>
</gene>
<keyword evidence="3" id="KW-0408">Iron</keyword>
<evidence type="ECO:0000259" key="5">
    <source>
        <dbReference type="SMART" id="SM00704"/>
    </source>
</evidence>
<dbReference type="Proteomes" id="UP000662185">
    <property type="component" value="Unassembled WGS sequence"/>
</dbReference>
<dbReference type="AlphaFoldDB" id="A0A926ZZS0"/>
<dbReference type="EMBL" id="JACJQU010000002">
    <property type="protein sequence ID" value="MBD2292701.1"/>
    <property type="molecule type" value="Genomic_DNA"/>
</dbReference>
<dbReference type="InterPro" id="IPR052950">
    <property type="entry name" value="CISD"/>
</dbReference>
<reference evidence="7" key="1">
    <citation type="journal article" date="2020" name="ISME J.">
        <title>Comparative genomics reveals insights into cyanobacterial evolution and habitat adaptation.</title>
        <authorList>
            <person name="Chen M.Y."/>
            <person name="Teng W.K."/>
            <person name="Zhao L."/>
            <person name="Hu C.X."/>
            <person name="Zhou Y.K."/>
            <person name="Han B.P."/>
            <person name="Song L.R."/>
            <person name="Shu W.S."/>
        </authorList>
    </citation>
    <scope>NUCLEOTIDE SEQUENCE [LARGE SCALE GENOMIC DNA]</scope>
    <source>
        <strain evidence="7">FACHB-251</strain>
    </source>
</reference>
<evidence type="ECO:0000256" key="1">
    <source>
        <dbReference type="ARBA" id="ARBA00022714"/>
    </source>
</evidence>
<dbReference type="GO" id="GO:0051537">
    <property type="term" value="F:2 iron, 2 sulfur cluster binding"/>
    <property type="evidence" value="ECO:0007669"/>
    <property type="project" value="UniProtKB-KW"/>
</dbReference>
<proteinExistence type="predicted"/>